<evidence type="ECO:0000313" key="5">
    <source>
        <dbReference type="RefSeq" id="XP_013771988.2"/>
    </source>
</evidence>
<dbReference type="SUPFAM" id="SSF54171">
    <property type="entry name" value="DNA-binding domain"/>
    <property type="match status" value="1"/>
</dbReference>
<dbReference type="InterPro" id="IPR001810">
    <property type="entry name" value="F-box_dom"/>
</dbReference>
<feature type="compositionally biased region" description="Basic residues" evidence="1">
    <location>
        <begin position="1177"/>
        <end position="1186"/>
    </location>
</feature>
<dbReference type="PANTHER" id="PTHR15739:SF5">
    <property type="entry name" value="LD23158P"/>
    <property type="match status" value="1"/>
</dbReference>
<dbReference type="InterPro" id="IPR001739">
    <property type="entry name" value="Methyl_CpG_DNA-bd"/>
</dbReference>
<dbReference type="InterPro" id="IPR016177">
    <property type="entry name" value="DNA-bd_dom_sf"/>
</dbReference>
<dbReference type="Gene3D" id="3.80.10.10">
    <property type="entry name" value="Ribonuclease Inhibitor"/>
    <property type="match status" value="1"/>
</dbReference>
<feature type="compositionally biased region" description="Low complexity" evidence="1">
    <location>
        <begin position="1667"/>
        <end position="1681"/>
    </location>
</feature>
<dbReference type="PROSITE" id="PS50982">
    <property type="entry name" value="MBD"/>
    <property type="match status" value="1"/>
</dbReference>
<organism evidence="4 5">
    <name type="scientific">Limulus polyphemus</name>
    <name type="common">Atlantic horseshoe crab</name>
    <dbReference type="NCBI Taxonomy" id="6850"/>
    <lineage>
        <taxon>Eukaryota</taxon>
        <taxon>Metazoa</taxon>
        <taxon>Ecdysozoa</taxon>
        <taxon>Arthropoda</taxon>
        <taxon>Chelicerata</taxon>
        <taxon>Merostomata</taxon>
        <taxon>Xiphosura</taxon>
        <taxon>Limulidae</taxon>
        <taxon>Limulus</taxon>
    </lineage>
</organism>
<accession>A0ABM1B006</accession>
<sequence length="2261" mass="247531">MDDTPRRRTRAKLLKSKKQVQKEEEQKSKLIETSKGPQVVVPPEENDAVEVEIELPLEEVLDSVEESIQEEVVRIETGSLNISPSRSRRNDSFQSYATLSPARDSADGSHVSAFTCSKLSDKHTSNEKDREAARMDISDKERATDEDFSMKGIREVVSTDQGSDKLFIPSYAQDKEWSSDSQVKHAEENDNSKECKKIVAHIECEVTGKVKEDGESMQPLQEGNEEHQEKDATLEQSKHDSEVTSNVDIESVLHVESQESVVLDEVQDEIVVNVQDGTGIEEVQEEVVREEVENELILEGGQDEVLVEEVSGEIIVEVQGERNLGDVQEVTFVESIEGDTFLENHIHTDQIGDGEECFVANVVTYFGDEEGLGGTLDVVEDIGATAVIGEVVEEDDVSVMLTEQCVSSETTKESLEPSEKQTGVWENIERLAEVACLEFCENNNNKEPVADKENVIPEKIGTHNQVSKVSEGDSKVDQLNGEKFQNKNEQTNPVPLGSTSPIQKSLTACEDKLKSNAAATNSTNIISKTLDQNLPLVSDDQKKTVSEETELNEQETDKKENKNDTKNIELSVKEIEMQIDSVTETNGSRTVSVEEEPENVQETSEKEEGSVGRSLRKKARRSFAEIVKNPVVDQSPKKGISAQGGLKTSPVEARSSKTRSGSPSKDSGNETPVRKTTKGVGKISSRTPSADVETTKGVGKNGSKTPPAEIETTKRAGKTGSRTPSTDIETTKGVGKIGLRTPSAEIETTKRVGKTGSRTPSTDVETTKGVGKIGLRTPSTEIETTKRVGKTGSRTPSTDVETTKGVGKIGLRTPSAEIETTKRVGKTGSRTPSTDMETTKGVGKIGSRTPSAEIETTKRVGKTGSRTSSTDIETTKRTGKMSSRTPSADTDKSKRVGKTGSRTPSADIETPKGVGKIGSRTPSAEIETTKRVGKTGSRTPSADIETPKVVGKIGSKTPSAEIETTKRVGRIGSRTPSTDVESMKQLKSSEKTKEKQTQERLSDNESSQTQFESASKGKHSKILPKTPDTDGAKRKPSASPVESNRKALSPSETTKEEEKVDVLKMKNENETYKKPFQHGWKREIVFRATVERNQSRKRNLADVYYFTPNGQKLRSMKELESFMEKNPNHCLPVEYFTFGKYSVYQEPYEVQRQALPKSRTPEVQSPVRPPVESPPVPKRKRGRPPKNPKVTTVSTENETEKESSDDTSTPKGKKRQGPGIKYTAKRFKQDISSPQSQQPAQRTLKNQAVTTKTSDSKKSKQAEAKKTGSQKTFPLLSKIKTDLTEPILCSLHCVGRNGQLPSLHCGVCLCLFHPECVGLVATSLPSIFICQRCRENIKEGKARLPPPGARPVVPQESSILPLDQLEQKKLESISLLKEKAEEETQSSTESSLQTNIKTMQEPCNEDSKVDIKSSVTTVPLRKNLPPPPPLTPAPSYSLGLRANRSFQEFSLRNFSPQSQDSLRSNPYGGYQAGTMPENFSVSAVLGAGVPVVQNTLFIPAVSKTSHTGTASVSSLQAPMLLSPSSSSSAVTCSLITCSASVSSSASQILHSVAPQPFLGVGTEPDTSVVSSPLATGNHSRVLIPIPESSATVPLSQNGALLRSPLSGSVNEMTQLMSSETLPMSDSSSSFQTASTLAICSTGVTASSSVLVTPASTTLLPQMPTLKSASSSIIPPSSYVSVTEGTSQNSKRIRVRRVTLPASGYTENSSSKIASDKTGSPLSETQNDVEGKSPSVEKIPLVTTHSVGTQSEPPPPSPKEEPVVPETETCGVQTEIKLKDINFSKGSDCQLKDSSDEGNVSEKNSCNKKVLVKLREHAYSCGFKSRLLKTVPEDQKLNPFSCYVSRLIGGFECVNLIFQYLDVADLLSVSQVSRTWRTLATQPFLWKHVCLRDLTLTDWVLCANALERFNTVSLDLRNIKHLDDHATFWGHFINILGHLRNLQNLSFGEVIPDVLPAVADTLTQLRSLNVECVTEVTGPSTWTTLCKVDISRIGRLSYLNSLWIRGGGGLRLPSVISSGGLQSLENLTMLRHLHLTTFVGVPSEYFQFIEKLPLLESLAVGNCYSWTRETYTFLGKLKQLKKLRLERGGQLYDSSLKNALKSLTQLEDLQLLCFVIPTSLGAGLQKLKRLNRLVMWPDTYKHAPVVNQNTLKAVSSLTKLQRFSWGVMTSSSELSEMPNGETDEEKLHNKKEIKMISLLRHKENCKCSQAEEGSSSNIEPECTVMVHPNELEQRLSKLFPKTKIEVFRVPIESFNKFCGAFR</sequence>
<protein>
    <submittedName>
        <fullName evidence="5">Uncharacterized protein LOC106457146</fullName>
    </submittedName>
</protein>
<feature type="compositionally biased region" description="Basic and acidic residues" evidence="1">
    <location>
        <begin position="20"/>
        <end position="32"/>
    </location>
</feature>
<evidence type="ECO:0000259" key="3">
    <source>
        <dbReference type="PROSITE" id="PS50982"/>
    </source>
</evidence>
<evidence type="ECO:0000259" key="2">
    <source>
        <dbReference type="PROSITE" id="PS50181"/>
    </source>
</evidence>
<feature type="compositionally biased region" description="Pro residues" evidence="1">
    <location>
        <begin position="1167"/>
        <end position="1176"/>
    </location>
</feature>
<dbReference type="Proteomes" id="UP000694941">
    <property type="component" value="Unplaced"/>
</dbReference>
<feature type="domain" description="MBD" evidence="3">
    <location>
        <begin position="1066"/>
        <end position="1143"/>
    </location>
</feature>
<feature type="compositionally biased region" description="Polar residues" evidence="1">
    <location>
        <begin position="1230"/>
        <end position="1249"/>
    </location>
</feature>
<feature type="region of interest" description="Disordered" evidence="1">
    <location>
        <begin position="210"/>
        <end position="245"/>
    </location>
</feature>
<feature type="compositionally biased region" description="Basic and acidic residues" evidence="1">
    <location>
        <begin position="1254"/>
        <end position="1266"/>
    </location>
</feature>
<dbReference type="SUPFAM" id="SSF81383">
    <property type="entry name" value="F-box domain"/>
    <property type="match status" value="1"/>
</dbReference>
<dbReference type="Pfam" id="PF12937">
    <property type="entry name" value="F-box-like"/>
    <property type="match status" value="1"/>
</dbReference>
<feature type="region of interest" description="Disordered" evidence="1">
    <location>
        <begin position="1153"/>
        <end position="1270"/>
    </location>
</feature>
<proteinExistence type="predicted"/>
<feature type="domain" description="F-box" evidence="2">
    <location>
        <begin position="1856"/>
        <end position="1888"/>
    </location>
</feature>
<feature type="region of interest" description="Disordered" evidence="1">
    <location>
        <begin position="537"/>
        <end position="1061"/>
    </location>
</feature>
<name>A0ABM1B006_LIMPO</name>
<dbReference type="Gene3D" id="3.30.890.10">
    <property type="entry name" value="Methyl-cpg-binding Protein 2, Chain A"/>
    <property type="match status" value="1"/>
</dbReference>
<evidence type="ECO:0000313" key="4">
    <source>
        <dbReference type="Proteomes" id="UP000694941"/>
    </source>
</evidence>
<feature type="region of interest" description="Disordered" evidence="1">
    <location>
        <begin position="1"/>
        <end position="46"/>
    </location>
</feature>
<dbReference type="PANTHER" id="PTHR15739">
    <property type="entry name" value="ZINC FINGER PROTEIN"/>
    <property type="match status" value="1"/>
</dbReference>
<feature type="compositionally biased region" description="Basic and acidic residues" evidence="1">
    <location>
        <begin position="119"/>
        <end position="154"/>
    </location>
</feature>
<dbReference type="InterPro" id="IPR052283">
    <property type="entry name" value="GenomicStab_NeuMorph_Reg"/>
</dbReference>
<feature type="compositionally biased region" description="Polar residues" evidence="1">
    <location>
        <begin position="1004"/>
        <end position="1013"/>
    </location>
</feature>
<feature type="compositionally biased region" description="Polar residues" evidence="1">
    <location>
        <begin position="1704"/>
        <end position="1727"/>
    </location>
</feature>
<reference evidence="5" key="1">
    <citation type="submission" date="2025-08" db="UniProtKB">
        <authorList>
            <consortium name="RefSeq"/>
        </authorList>
    </citation>
    <scope>IDENTIFICATION</scope>
    <source>
        <tissue evidence="5">Muscle</tissue>
    </source>
</reference>
<dbReference type="CDD" id="cd00122">
    <property type="entry name" value="MBD"/>
    <property type="match status" value="1"/>
</dbReference>
<dbReference type="InterPro" id="IPR036047">
    <property type="entry name" value="F-box-like_dom_sf"/>
</dbReference>
<feature type="compositionally biased region" description="Basic and acidic residues" evidence="1">
    <location>
        <begin position="224"/>
        <end position="242"/>
    </location>
</feature>
<feature type="region of interest" description="Disordered" evidence="1">
    <location>
        <begin position="100"/>
        <end position="156"/>
    </location>
</feature>
<feature type="compositionally biased region" description="Basic residues" evidence="1">
    <location>
        <begin position="7"/>
        <end position="19"/>
    </location>
</feature>
<feature type="compositionally biased region" description="Polar residues" evidence="1">
    <location>
        <begin position="658"/>
        <end position="670"/>
    </location>
</feature>
<dbReference type="InterPro" id="IPR032675">
    <property type="entry name" value="LRR_dom_sf"/>
</dbReference>
<dbReference type="PROSITE" id="PS50181">
    <property type="entry name" value="FBOX"/>
    <property type="match status" value="1"/>
</dbReference>
<gene>
    <name evidence="5" type="primary">LOC106457146</name>
</gene>
<dbReference type="SUPFAM" id="SSF52047">
    <property type="entry name" value="RNI-like"/>
    <property type="match status" value="1"/>
</dbReference>
<dbReference type="RefSeq" id="XP_013771988.2">
    <property type="nucleotide sequence ID" value="XM_013916534.2"/>
</dbReference>
<feature type="compositionally biased region" description="Basic and acidic residues" evidence="1">
    <location>
        <begin position="555"/>
        <end position="576"/>
    </location>
</feature>
<dbReference type="GeneID" id="106457146"/>
<dbReference type="Pfam" id="PF01429">
    <property type="entry name" value="MBD"/>
    <property type="match status" value="1"/>
</dbReference>
<feature type="compositionally biased region" description="Polar residues" evidence="1">
    <location>
        <begin position="580"/>
        <end position="591"/>
    </location>
</feature>
<dbReference type="SMART" id="SM00391">
    <property type="entry name" value="MBD"/>
    <property type="match status" value="1"/>
</dbReference>
<feature type="compositionally biased region" description="Basic and acidic residues" evidence="1">
    <location>
        <begin position="981"/>
        <end position="1003"/>
    </location>
</feature>
<keyword evidence="4" id="KW-1185">Reference proteome</keyword>
<dbReference type="SUPFAM" id="SSF57903">
    <property type="entry name" value="FYVE/PHD zinc finger"/>
    <property type="match status" value="1"/>
</dbReference>
<dbReference type="SMART" id="SM00256">
    <property type="entry name" value="FBOX"/>
    <property type="match status" value="1"/>
</dbReference>
<evidence type="ECO:0000256" key="1">
    <source>
        <dbReference type="SAM" id="MobiDB-lite"/>
    </source>
</evidence>
<dbReference type="InterPro" id="IPR011011">
    <property type="entry name" value="Znf_FYVE_PHD"/>
</dbReference>
<feature type="region of interest" description="Disordered" evidence="1">
    <location>
        <begin position="1667"/>
        <end position="1767"/>
    </location>
</feature>